<sequence length="487" mass="55822">MPYKILPDGKVEPLKLSPEDVLKIVKEAGVKFIDLQFTDGPGRLQHTTITVDVLTREVFEQGVPKLDGSSIRGFVEIQESDMVLKPDPNTFAIIPWIPQEMKTARMICDIYRGFGMGRLTRDPRYIAQRAEEYLRQEGFDFSYWGPELEFFVFDKVTWDVMMPYKGMSYRIESREAIWAPTGSNYPIRFKEGYFPAPPQDTLMEYRNECVQVLRDYFNILSTTHHHEVATAGQCEIDMLHDTLTNMADGVITCKFVTKNIAVKRGMIVTFMPKPIFMDNASGMHVHVSIWKGGQNVFYDPDDEYAELSQIGRYFVGGLIEHARSLSAIVSPTTNSYKRLVPGYEAPVYAAWSRSNRSAAIRIPAYHRKSPKTKRVEYRPPDPAANPYFCFAAMLAAGLDGIKKKIDPGDPVDENIYHMTPERRRQMGIKELPGSLKEAVDELMSDQEYLKPIFAQDAIDKIVENSLKEYNEVAMRPHPYEFHLYFDI</sequence>
<evidence type="ECO:0000256" key="4">
    <source>
        <dbReference type="ARBA" id="ARBA00022598"/>
    </source>
</evidence>
<evidence type="ECO:0000256" key="14">
    <source>
        <dbReference type="RuleBase" id="RU004356"/>
    </source>
</evidence>
<accession>A0A497ESG6</accession>
<feature type="binding site" evidence="9">
    <location>
        <position position="227"/>
    </location>
    <ligand>
        <name>Mg(2+)</name>
        <dbReference type="ChEBI" id="CHEBI:18420"/>
        <label>2</label>
    </ligand>
</feature>
<evidence type="ECO:0000259" key="15">
    <source>
        <dbReference type="PROSITE" id="PS51986"/>
    </source>
</evidence>
<feature type="binding site" evidence="9">
    <location>
        <position position="235"/>
    </location>
    <ligand>
        <name>Mg(2+)</name>
        <dbReference type="ChEBI" id="CHEBI:18420"/>
        <label>1</label>
    </ligand>
</feature>
<dbReference type="SUPFAM" id="SSF54368">
    <property type="entry name" value="Glutamine synthetase, N-terminal domain"/>
    <property type="match status" value="1"/>
</dbReference>
<feature type="binding site" evidence="9">
    <location>
        <position position="376"/>
    </location>
    <ligand>
        <name>Mg(2+)</name>
        <dbReference type="ChEBI" id="CHEBI:18420"/>
        <label>1</label>
    </ligand>
</feature>
<dbReference type="PANTHER" id="PTHR43407:SF1">
    <property type="entry name" value="LENGSIN"/>
    <property type="match status" value="1"/>
</dbReference>
<evidence type="ECO:0000256" key="11">
    <source>
        <dbReference type="PROSITE-ProRule" id="PRU01330"/>
    </source>
</evidence>
<feature type="domain" description="GS catalytic" evidence="16">
    <location>
        <begin position="123"/>
        <end position="487"/>
    </location>
</feature>
<dbReference type="SUPFAM" id="SSF55931">
    <property type="entry name" value="Glutamine synthetase/guanido kinase"/>
    <property type="match status" value="1"/>
</dbReference>
<keyword evidence="5 8" id="KW-0547">Nucleotide-binding</keyword>
<evidence type="ECO:0000256" key="2">
    <source>
        <dbReference type="ARBA" id="ARBA00009897"/>
    </source>
</evidence>
<gene>
    <name evidence="17" type="primary">glnA</name>
    <name evidence="17" type="ORF">DRJ31_04165</name>
</gene>
<dbReference type="PROSITE" id="PS51986">
    <property type="entry name" value="GS_BETA_GRASP"/>
    <property type="match status" value="1"/>
</dbReference>
<feature type="binding site" evidence="7">
    <location>
        <position position="338"/>
    </location>
    <ligand>
        <name>L-glutamate</name>
        <dbReference type="ChEBI" id="CHEBI:29985"/>
    </ligand>
</feature>
<dbReference type="GO" id="GO:0005524">
    <property type="term" value="F:ATP binding"/>
    <property type="evidence" value="ECO:0007669"/>
    <property type="project" value="UniProtKB-KW"/>
</dbReference>
<dbReference type="InterPro" id="IPR008146">
    <property type="entry name" value="Gln_synth_cat_dom"/>
</dbReference>
<dbReference type="GO" id="GO:0006542">
    <property type="term" value="P:glutamine biosynthetic process"/>
    <property type="evidence" value="ECO:0007669"/>
    <property type="project" value="InterPro"/>
</dbReference>
<dbReference type="InterPro" id="IPR027302">
    <property type="entry name" value="Gln_synth_N_conserv_site"/>
</dbReference>
<dbReference type="InterPro" id="IPR014746">
    <property type="entry name" value="Gln_synth/guanido_kin_cat_dom"/>
</dbReference>
<evidence type="ECO:0000256" key="3">
    <source>
        <dbReference type="ARBA" id="ARBA00022490"/>
    </source>
</evidence>
<feature type="binding site" evidence="7">
    <location>
        <begin position="279"/>
        <end position="280"/>
    </location>
    <ligand>
        <name>L-glutamate</name>
        <dbReference type="ChEBI" id="CHEBI:29985"/>
    </ligand>
</feature>
<comment type="subcellular location">
    <subcellularLocation>
        <location evidence="1 13">Cytoplasm</location>
    </subcellularLocation>
</comment>
<feature type="binding site" evidence="9">
    <location>
        <position position="284"/>
    </location>
    <ligand>
        <name>Mg(2+)</name>
        <dbReference type="ChEBI" id="CHEBI:18420"/>
        <label>1</label>
    </ligand>
</feature>
<dbReference type="GO" id="GO:0005737">
    <property type="term" value="C:cytoplasm"/>
    <property type="evidence" value="ECO:0007669"/>
    <property type="project" value="UniProtKB-SubCell"/>
</dbReference>
<comment type="similarity">
    <text evidence="2 11 12">Belongs to the glutamine synthetase family.</text>
</comment>
<evidence type="ECO:0000256" key="12">
    <source>
        <dbReference type="RuleBase" id="RU000384"/>
    </source>
</evidence>
<dbReference type="AlphaFoldDB" id="A0A497ESG6"/>
<evidence type="ECO:0000256" key="8">
    <source>
        <dbReference type="PIRSR" id="PIRSR604809-2"/>
    </source>
</evidence>
<evidence type="ECO:0000259" key="16">
    <source>
        <dbReference type="PROSITE" id="PS51987"/>
    </source>
</evidence>
<comment type="cofactor">
    <cofactor evidence="9">
        <name>Mg(2+)</name>
        <dbReference type="ChEBI" id="CHEBI:18420"/>
    </cofactor>
    <text evidence="9">Binds 2 Mg(2+) ions per subunit.</text>
</comment>
<evidence type="ECO:0000256" key="10">
    <source>
        <dbReference type="PIRSR" id="PIRSR604809-50"/>
    </source>
</evidence>
<dbReference type="Gene3D" id="3.30.590.10">
    <property type="entry name" value="Glutamine synthetase/guanido kinase, catalytic domain"/>
    <property type="match status" value="1"/>
</dbReference>
<evidence type="ECO:0000256" key="6">
    <source>
        <dbReference type="ARBA" id="ARBA00022840"/>
    </source>
</evidence>
<dbReference type="GO" id="GO:0046872">
    <property type="term" value="F:metal ion binding"/>
    <property type="evidence" value="ECO:0007669"/>
    <property type="project" value="UniProtKB-KW"/>
</dbReference>
<feature type="binding site" evidence="7">
    <location>
        <position position="344"/>
    </location>
    <ligand>
        <name>L-glutamate</name>
        <dbReference type="ChEBI" id="CHEBI:29985"/>
    </ligand>
</feature>
<organism evidence="17 18">
    <name type="scientific">Thermoproteota archaeon</name>
    <dbReference type="NCBI Taxonomy" id="2056631"/>
    <lineage>
        <taxon>Archaea</taxon>
        <taxon>Thermoproteota</taxon>
    </lineage>
</organism>
<feature type="binding site" evidence="7">
    <location>
        <position position="356"/>
    </location>
    <ligand>
        <name>L-glutamate</name>
        <dbReference type="ChEBI" id="CHEBI:29985"/>
    </ligand>
</feature>
<evidence type="ECO:0000313" key="17">
    <source>
        <dbReference type="EMBL" id="RLE49670.1"/>
    </source>
</evidence>
<feature type="domain" description="GS beta-grasp" evidence="15">
    <location>
        <begin position="28"/>
        <end position="115"/>
    </location>
</feature>
<keyword evidence="6 8" id="KW-0067">ATP-binding</keyword>
<feature type="binding site" evidence="9">
    <location>
        <position position="147"/>
    </location>
    <ligand>
        <name>Mg(2+)</name>
        <dbReference type="ChEBI" id="CHEBI:18420"/>
        <label>1</label>
    </ligand>
</feature>
<name>A0A497ESG6_9CREN</name>
<proteinExistence type="inferred from homology"/>
<keyword evidence="4 14" id="KW-0436">Ligase</keyword>
<comment type="caution">
    <text evidence="17">The sequence shown here is derived from an EMBL/GenBank/DDBJ whole genome shotgun (WGS) entry which is preliminary data.</text>
</comment>
<dbReference type="InterPro" id="IPR036651">
    <property type="entry name" value="Gln_synt_N_sf"/>
</dbReference>
<evidence type="ECO:0000313" key="18">
    <source>
        <dbReference type="Proteomes" id="UP000278475"/>
    </source>
</evidence>
<evidence type="ECO:0000256" key="9">
    <source>
        <dbReference type="PIRSR" id="PIRSR604809-3"/>
    </source>
</evidence>
<evidence type="ECO:0000256" key="5">
    <source>
        <dbReference type="ARBA" id="ARBA00022741"/>
    </source>
</evidence>
<evidence type="ECO:0000256" key="1">
    <source>
        <dbReference type="ARBA" id="ARBA00004496"/>
    </source>
</evidence>
<dbReference type="NCBIfam" id="TIGR00653">
    <property type="entry name" value="GlnA"/>
    <property type="match status" value="1"/>
</dbReference>
<feature type="binding site" evidence="8">
    <location>
        <begin position="286"/>
        <end position="288"/>
    </location>
    <ligand>
        <name>ATP</name>
        <dbReference type="ChEBI" id="CHEBI:30616"/>
    </ligand>
</feature>
<dbReference type="PROSITE" id="PS51987">
    <property type="entry name" value="GS_CATALYTIC"/>
    <property type="match status" value="1"/>
</dbReference>
<keyword evidence="10" id="KW-0597">Phosphoprotein</keyword>
<keyword evidence="9" id="KW-0479">Metal-binding</keyword>
<reference evidence="17 18" key="1">
    <citation type="submission" date="2018-06" db="EMBL/GenBank/DDBJ databases">
        <title>Extensive metabolic versatility and redundancy in microbially diverse, dynamic hydrothermal sediments.</title>
        <authorList>
            <person name="Dombrowski N."/>
            <person name="Teske A."/>
            <person name="Baker B.J."/>
        </authorList>
    </citation>
    <scope>NUCLEOTIDE SEQUENCE [LARGE SCALE GENOMIC DNA]</scope>
    <source>
        <strain evidence="17">B66_G16</strain>
    </source>
</reference>
<dbReference type="InterPro" id="IPR008147">
    <property type="entry name" value="Gln_synt_N"/>
</dbReference>
<dbReference type="Pfam" id="PF00120">
    <property type="entry name" value="Gln-synt_C"/>
    <property type="match status" value="1"/>
</dbReference>
<feature type="binding site" evidence="8">
    <location>
        <position position="371"/>
    </location>
    <ligand>
        <name>ATP</name>
        <dbReference type="ChEBI" id="CHEBI:30616"/>
    </ligand>
</feature>
<dbReference type="GO" id="GO:0016020">
    <property type="term" value="C:membrane"/>
    <property type="evidence" value="ECO:0007669"/>
    <property type="project" value="TreeGrafter"/>
</dbReference>
<keyword evidence="9" id="KW-0460">Magnesium</keyword>
<dbReference type="GO" id="GO:0019740">
    <property type="term" value="P:nitrogen utilization"/>
    <property type="evidence" value="ECO:0007669"/>
    <property type="project" value="TreeGrafter"/>
</dbReference>
<feature type="modified residue" description="O-AMP-tyrosine" evidence="10">
    <location>
        <position position="416"/>
    </location>
</feature>
<dbReference type="GO" id="GO:0004356">
    <property type="term" value="F:glutamine synthetase activity"/>
    <property type="evidence" value="ECO:0007669"/>
    <property type="project" value="UniProtKB-EC"/>
</dbReference>
<dbReference type="Gene3D" id="3.10.20.70">
    <property type="entry name" value="Glutamine synthetase, N-terminal domain"/>
    <property type="match status" value="1"/>
</dbReference>
<dbReference type="PROSITE" id="PS00180">
    <property type="entry name" value="GLNA_1"/>
    <property type="match status" value="1"/>
</dbReference>
<protein>
    <recommendedName>
        <fullName evidence="14">Glutamine synthetase</fullName>
        <ecNumber evidence="14">6.3.1.2</ecNumber>
    </recommendedName>
</protein>
<dbReference type="InterPro" id="IPR004809">
    <property type="entry name" value="Gln_synth_I"/>
</dbReference>
<keyword evidence="3 13" id="KW-0963">Cytoplasm</keyword>
<dbReference type="PANTHER" id="PTHR43407">
    <property type="entry name" value="GLUTAMINE SYNTHETASE"/>
    <property type="match status" value="1"/>
</dbReference>
<dbReference type="SMART" id="SM01230">
    <property type="entry name" value="Gln-synt_C"/>
    <property type="match status" value="1"/>
</dbReference>
<dbReference type="InterPro" id="IPR027303">
    <property type="entry name" value="Gln_synth_gly_rich_site"/>
</dbReference>
<feature type="binding site" evidence="9">
    <location>
        <position position="149"/>
    </location>
    <ligand>
        <name>Mg(2+)</name>
        <dbReference type="ChEBI" id="CHEBI:18420"/>
        <label>1</label>
    </ligand>
</feature>
<feature type="binding site" evidence="7">
    <location>
        <position position="378"/>
    </location>
    <ligand>
        <name>L-glutamate</name>
        <dbReference type="ChEBI" id="CHEBI:29985"/>
    </ligand>
</feature>
<evidence type="ECO:0000256" key="13">
    <source>
        <dbReference type="RuleBase" id="RU000385"/>
    </source>
</evidence>
<dbReference type="EC" id="6.3.1.2" evidence="14"/>
<dbReference type="Proteomes" id="UP000278475">
    <property type="component" value="Unassembled WGS sequence"/>
</dbReference>
<dbReference type="PROSITE" id="PS00181">
    <property type="entry name" value="GLNA_ATP"/>
    <property type="match status" value="1"/>
</dbReference>
<feature type="binding site" evidence="8">
    <location>
        <position position="356"/>
    </location>
    <ligand>
        <name>ATP</name>
        <dbReference type="ChEBI" id="CHEBI:30616"/>
    </ligand>
</feature>
<evidence type="ECO:0000256" key="7">
    <source>
        <dbReference type="PIRSR" id="PIRSR604809-1"/>
    </source>
</evidence>
<dbReference type="Pfam" id="PF03951">
    <property type="entry name" value="Gln-synt_N"/>
    <property type="match status" value="1"/>
</dbReference>
<dbReference type="EMBL" id="QMQV01000027">
    <property type="protein sequence ID" value="RLE49670.1"/>
    <property type="molecule type" value="Genomic_DNA"/>
</dbReference>
<comment type="catalytic activity">
    <reaction evidence="14">
        <text>L-glutamate + NH4(+) + ATP = L-glutamine + ADP + phosphate + H(+)</text>
        <dbReference type="Rhea" id="RHEA:16169"/>
        <dbReference type="ChEBI" id="CHEBI:15378"/>
        <dbReference type="ChEBI" id="CHEBI:28938"/>
        <dbReference type="ChEBI" id="CHEBI:29985"/>
        <dbReference type="ChEBI" id="CHEBI:30616"/>
        <dbReference type="ChEBI" id="CHEBI:43474"/>
        <dbReference type="ChEBI" id="CHEBI:58359"/>
        <dbReference type="ChEBI" id="CHEBI:456216"/>
        <dbReference type="EC" id="6.3.1.2"/>
    </reaction>
</comment>